<keyword evidence="1" id="KW-0472">Membrane</keyword>
<keyword evidence="1" id="KW-0812">Transmembrane</keyword>
<reference evidence="2" key="1">
    <citation type="submission" date="2014-11" db="EMBL/GenBank/DDBJ databases">
        <authorList>
            <person name="Amaro Gonzalez C."/>
        </authorList>
    </citation>
    <scope>NUCLEOTIDE SEQUENCE</scope>
</reference>
<dbReference type="EMBL" id="GBXM01008885">
    <property type="protein sequence ID" value="JAH99692.1"/>
    <property type="molecule type" value="Transcribed_RNA"/>
</dbReference>
<organism evidence="2">
    <name type="scientific">Anguilla anguilla</name>
    <name type="common">European freshwater eel</name>
    <name type="synonym">Muraena anguilla</name>
    <dbReference type="NCBI Taxonomy" id="7936"/>
    <lineage>
        <taxon>Eukaryota</taxon>
        <taxon>Metazoa</taxon>
        <taxon>Chordata</taxon>
        <taxon>Craniata</taxon>
        <taxon>Vertebrata</taxon>
        <taxon>Euteleostomi</taxon>
        <taxon>Actinopterygii</taxon>
        <taxon>Neopterygii</taxon>
        <taxon>Teleostei</taxon>
        <taxon>Anguilliformes</taxon>
        <taxon>Anguillidae</taxon>
        <taxon>Anguilla</taxon>
    </lineage>
</organism>
<reference evidence="2" key="2">
    <citation type="journal article" date="2015" name="Fish Shellfish Immunol.">
        <title>Early steps in the European eel (Anguilla anguilla)-Vibrio vulnificus interaction in the gills: Role of the RtxA13 toxin.</title>
        <authorList>
            <person name="Callol A."/>
            <person name="Pajuelo D."/>
            <person name="Ebbesson L."/>
            <person name="Teles M."/>
            <person name="MacKenzie S."/>
            <person name="Amaro C."/>
        </authorList>
    </citation>
    <scope>NUCLEOTIDE SEQUENCE</scope>
</reference>
<evidence type="ECO:0000313" key="2">
    <source>
        <dbReference type="EMBL" id="JAH99692.1"/>
    </source>
</evidence>
<sequence>MTLFHLFYFMQIRFTCLCICFVLYLCIPYFVLYFEMCNRL</sequence>
<feature type="transmembrane region" description="Helical" evidence="1">
    <location>
        <begin position="12"/>
        <end position="34"/>
    </location>
</feature>
<keyword evidence="1" id="KW-1133">Transmembrane helix</keyword>
<dbReference type="AlphaFoldDB" id="A0A0E9XA94"/>
<evidence type="ECO:0000256" key="1">
    <source>
        <dbReference type="SAM" id="Phobius"/>
    </source>
</evidence>
<name>A0A0E9XA94_ANGAN</name>
<protein>
    <submittedName>
        <fullName evidence="2">Uncharacterized protein</fullName>
    </submittedName>
</protein>
<accession>A0A0E9XA94</accession>
<proteinExistence type="predicted"/>